<evidence type="ECO:0000313" key="2">
    <source>
        <dbReference type="Proteomes" id="UP000799754"/>
    </source>
</evidence>
<accession>A0ACB6RQE6</accession>
<name>A0ACB6RQE6_9PLEO</name>
<keyword evidence="2" id="KW-1185">Reference proteome</keyword>
<protein>
    <submittedName>
        <fullName evidence="1">Uncharacterized protein</fullName>
    </submittedName>
</protein>
<proteinExistence type="predicted"/>
<dbReference type="EMBL" id="MU006733">
    <property type="protein sequence ID" value="KAF2624033.1"/>
    <property type="molecule type" value="Genomic_DNA"/>
</dbReference>
<dbReference type="Proteomes" id="UP000799754">
    <property type="component" value="Unassembled WGS sequence"/>
</dbReference>
<gene>
    <name evidence="1" type="ORF">BU25DRAFT_493930</name>
</gene>
<organism evidence="1 2">
    <name type="scientific">Macroventuria anomochaeta</name>
    <dbReference type="NCBI Taxonomy" id="301207"/>
    <lineage>
        <taxon>Eukaryota</taxon>
        <taxon>Fungi</taxon>
        <taxon>Dikarya</taxon>
        <taxon>Ascomycota</taxon>
        <taxon>Pezizomycotina</taxon>
        <taxon>Dothideomycetes</taxon>
        <taxon>Pleosporomycetidae</taxon>
        <taxon>Pleosporales</taxon>
        <taxon>Pleosporineae</taxon>
        <taxon>Didymellaceae</taxon>
        <taxon>Macroventuria</taxon>
    </lineage>
</organism>
<comment type="caution">
    <text evidence="1">The sequence shown here is derived from an EMBL/GenBank/DDBJ whole genome shotgun (WGS) entry which is preliminary data.</text>
</comment>
<sequence length="668" mass="76052">MSNYRLAIALDEFQQTLTPDQTAQLKSYSNHAPTPNDVVSLTDQVIQANASRKTHIFASRLQGLLGSIQQYCNIIDTCVGPNQIAALVWGSIKLVILTSSNFSEYFEKLSERIAQLSNYCPRFSEYDKLFPTSIRLQQALSDFYAVVVSFCSKALHVIQERGAKRFSKSIWKSFKVEFKEIEESISEAKDEVAEELALASEQEAHEFRGYLTAAVEENNSFRIEQRAEIEASRNFRSQQRHALQQTRARQIQKIVKEEERQKIRLLQLIPSHDYALSLRRARGLRCEGTCDWLLQRPEFREWVDRRGAKHLWCYGIPGCGKSVLMGHAINHLSRSFAAHSSTVIIYYFFDYSKKKSLQVSAFLRCVLHQVITVDNLLPESQRSLESLFEERIGNPGPAIDELERLVCHFIAKYESAFLLIDGLDEVSETERRNVKSVLKTIQKKESVRILAMTHAAMDMTKVLTRCSRLQIKPDDLRHDITTYVQLQIDTYLQSDLLGCSSSALDLVKRKLVSDAEGMFLWVDLHIKAILDACEEDGTPDRIPDLLETLPQGITELYSLLLHRVTEGSSHQAERAKKAFQWAIYGRRPLAIEELQEAVSITAEQKSWTAPSFALDASRLSRMCANLIDHDEATKQVVLAHHSVESFFRSEPGGGNLKAFSIDEVERLN</sequence>
<evidence type="ECO:0000313" key="1">
    <source>
        <dbReference type="EMBL" id="KAF2624033.1"/>
    </source>
</evidence>
<reference evidence="1" key="1">
    <citation type="journal article" date="2020" name="Stud. Mycol.">
        <title>101 Dothideomycetes genomes: a test case for predicting lifestyles and emergence of pathogens.</title>
        <authorList>
            <person name="Haridas S."/>
            <person name="Albert R."/>
            <person name="Binder M."/>
            <person name="Bloem J."/>
            <person name="Labutti K."/>
            <person name="Salamov A."/>
            <person name="Andreopoulos B."/>
            <person name="Baker S."/>
            <person name="Barry K."/>
            <person name="Bills G."/>
            <person name="Bluhm B."/>
            <person name="Cannon C."/>
            <person name="Castanera R."/>
            <person name="Culley D."/>
            <person name="Daum C."/>
            <person name="Ezra D."/>
            <person name="Gonzalez J."/>
            <person name="Henrissat B."/>
            <person name="Kuo A."/>
            <person name="Liang C."/>
            <person name="Lipzen A."/>
            <person name="Lutzoni F."/>
            <person name="Magnuson J."/>
            <person name="Mondo S."/>
            <person name="Nolan M."/>
            <person name="Ohm R."/>
            <person name="Pangilinan J."/>
            <person name="Park H.-J."/>
            <person name="Ramirez L."/>
            <person name="Alfaro M."/>
            <person name="Sun H."/>
            <person name="Tritt A."/>
            <person name="Yoshinaga Y."/>
            <person name="Zwiers L.-H."/>
            <person name="Turgeon B."/>
            <person name="Goodwin S."/>
            <person name="Spatafora J."/>
            <person name="Crous P."/>
            <person name="Grigoriev I."/>
        </authorList>
    </citation>
    <scope>NUCLEOTIDE SEQUENCE</scope>
    <source>
        <strain evidence="1">CBS 525.71</strain>
    </source>
</reference>